<gene>
    <name evidence="1" type="ORF">LCGC14_2385950</name>
</gene>
<sequence>MNKPSDGPKRGWLVALDVLDEFEVIVRDAVWDSERATGKIDELMETHFSDELALSQVEDMLWYAWIEWEYHRLFGGSP</sequence>
<reference evidence="1" key="1">
    <citation type="journal article" date="2015" name="Nature">
        <title>Complex archaea that bridge the gap between prokaryotes and eukaryotes.</title>
        <authorList>
            <person name="Spang A."/>
            <person name="Saw J.H."/>
            <person name="Jorgensen S.L."/>
            <person name="Zaremba-Niedzwiedzka K."/>
            <person name="Martijn J."/>
            <person name="Lind A.E."/>
            <person name="van Eijk R."/>
            <person name="Schleper C."/>
            <person name="Guy L."/>
            <person name="Ettema T.J."/>
        </authorList>
    </citation>
    <scope>NUCLEOTIDE SEQUENCE</scope>
</reference>
<comment type="caution">
    <text evidence="1">The sequence shown here is derived from an EMBL/GenBank/DDBJ whole genome shotgun (WGS) entry which is preliminary data.</text>
</comment>
<proteinExistence type="predicted"/>
<protein>
    <submittedName>
        <fullName evidence="1">Uncharacterized protein</fullName>
    </submittedName>
</protein>
<accession>A0A0F9EU80</accession>
<name>A0A0F9EU80_9ZZZZ</name>
<dbReference type="AlphaFoldDB" id="A0A0F9EU80"/>
<evidence type="ECO:0000313" key="1">
    <source>
        <dbReference type="EMBL" id="KKL27353.1"/>
    </source>
</evidence>
<organism evidence="1">
    <name type="scientific">marine sediment metagenome</name>
    <dbReference type="NCBI Taxonomy" id="412755"/>
    <lineage>
        <taxon>unclassified sequences</taxon>
        <taxon>metagenomes</taxon>
        <taxon>ecological metagenomes</taxon>
    </lineage>
</organism>
<dbReference type="EMBL" id="LAZR01035494">
    <property type="protein sequence ID" value="KKL27353.1"/>
    <property type="molecule type" value="Genomic_DNA"/>
</dbReference>